<dbReference type="FunFam" id="3.40.50.300:FF:000840">
    <property type="entry name" value="Immune-associated nucleotide-binding protein 9"/>
    <property type="match status" value="1"/>
</dbReference>
<keyword evidence="7" id="KW-1185">Reference proteome</keyword>
<dbReference type="Pfam" id="PF04548">
    <property type="entry name" value="AIG1"/>
    <property type="match status" value="1"/>
</dbReference>
<feature type="domain" description="AIG1-type G" evidence="5">
    <location>
        <begin position="9"/>
        <end position="228"/>
    </location>
</feature>
<dbReference type="AlphaFoldDB" id="A0A9Q1K4W3"/>
<dbReference type="InterPro" id="IPR027417">
    <property type="entry name" value="P-loop_NTPase"/>
</dbReference>
<evidence type="ECO:0000256" key="3">
    <source>
        <dbReference type="ARBA" id="ARBA00023134"/>
    </source>
</evidence>
<name>A0A9Q1K4W3_9CARY</name>
<sequence>MTWIFSISKATRTLVLVGRTGNGKSATGNSILGRKAFKSRASSSGVTTTTELQSTVLKEGQVINVIDTPGLFYLSAEESTGKEVVKCIDLAKDGIHAILVVLSVRARFSKEEEAAVQSLQTFFGPKITNYMIVVFTGGDELEDDGENLEDYLGRECPEPLQIVVPFSNASNVQKLLEVCKNRCLLFDNKTKKKSKKAEQLQKLLKLVDAVVEENGGQPYTHKLRHQEDIDSLRDYTQQEISELKDKMHKAHEEQVNRIAEMVGSKLRDTIERLEQQVAEEQASRKKAEEIALAAQQRSNNEICKLREELKQASRRSCAIL</sequence>
<reference evidence="6" key="1">
    <citation type="submission" date="2022-04" db="EMBL/GenBank/DDBJ databases">
        <title>Carnegiea gigantea Genome sequencing and assembly v2.</title>
        <authorList>
            <person name="Copetti D."/>
            <person name="Sanderson M.J."/>
            <person name="Burquez A."/>
            <person name="Wojciechowski M.F."/>
        </authorList>
    </citation>
    <scope>NUCLEOTIDE SEQUENCE</scope>
    <source>
        <strain evidence="6">SGP5-SGP5p</strain>
        <tissue evidence="6">Aerial part</tissue>
    </source>
</reference>
<dbReference type="InterPro" id="IPR045058">
    <property type="entry name" value="GIMA/IAN/Toc"/>
</dbReference>
<protein>
    <recommendedName>
        <fullName evidence="5">AIG1-type G domain-containing protein</fullName>
    </recommendedName>
</protein>
<evidence type="ECO:0000313" key="6">
    <source>
        <dbReference type="EMBL" id="KAJ8436427.1"/>
    </source>
</evidence>
<dbReference type="InterPro" id="IPR006703">
    <property type="entry name" value="G_AIG1"/>
</dbReference>
<evidence type="ECO:0000259" key="5">
    <source>
        <dbReference type="PROSITE" id="PS51720"/>
    </source>
</evidence>
<proteinExistence type="inferred from homology"/>
<comment type="similarity">
    <text evidence="1">Belongs to the TRAFAC class TrmE-Era-EngA-EngB-Septin-like GTPase superfamily. AIG1/Toc34/Toc159-like paraseptin GTPase family. IAN subfamily.</text>
</comment>
<dbReference type="PROSITE" id="PS51720">
    <property type="entry name" value="G_AIG1"/>
    <property type="match status" value="1"/>
</dbReference>
<dbReference type="SUPFAM" id="SSF52540">
    <property type="entry name" value="P-loop containing nucleoside triphosphate hydrolases"/>
    <property type="match status" value="1"/>
</dbReference>
<organism evidence="6 7">
    <name type="scientific">Carnegiea gigantea</name>
    <dbReference type="NCBI Taxonomy" id="171969"/>
    <lineage>
        <taxon>Eukaryota</taxon>
        <taxon>Viridiplantae</taxon>
        <taxon>Streptophyta</taxon>
        <taxon>Embryophyta</taxon>
        <taxon>Tracheophyta</taxon>
        <taxon>Spermatophyta</taxon>
        <taxon>Magnoliopsida</taxon>
        <taxon>eudicotyledons</taxon>
        <taxon>Gunneridae</taxon>
        <taxon>Pentapetalae</taxon>
        <taxon>Caryophyllales</taxon>
        <taxon>Cactineae</taxon>
        <taxon>Cactaceae</taxon>
        <taxon>Cactoideae</taxon>
        <taxon>Echinocereeae</taxon>
        <taxon>Carnegiea</taxon>
    </lineage>
</organism>
<evidence type="ECO:0000256" key="2">
    <source>
        <dbReference type="ARBA" id="ARBA00022741"/>
    </source>
</evidence>
<dbReference type="Gene3D" id="3.40.50.300">
    <property type="entry name" value="P-loop containing nucleotide triphosphate hydrolases"/>
    <property type="match status" value="1"/>
</dbReference>
<dbReference type="EMBL" id="JAKOGI010000344">
    <property type="protein sequence ID" value="KAJ8436427.1"/>
    <property type="molecule type" value="Genomic_DNA"/>
</dbReference>
<evidence type="ECO:0000256" key="4">
    <source>
        <dbReference type="SAM" id="Coils"/>
    </source>
</evidence>
<evidence type="ECO:0000256" key="1">
    <source>
        <dbReference type="ARBA" id="ARBA00008535"/>
    </source>
</evidence>
<keyword evidence="2" id="KW-0547">Nucleotide-binding</keyword>
<keyword evidence="4" id="KW-0175">Coiled coil</keyword>
<accession>A0A9Q1K4W3</accession>
<dbReference type="PANTHER" id="PTHR10903">
    <property type="entry name" value="GTPASE, IMAP FAMILY MEMBER-RELATED"/>
    <property type="match status" value="1"/>
</dbReference>
<dbReference type="GO" id="GO:0005525">
    <property type="term" value="F:GTP binding"/>
    <property type="evidence" value="ECO:0007669"/>
    <property type="project" value="UniProtKB-KW"/>
</dbReference>
<evidence type="ECO:0000313" key="7">
    <source>
        <dbReference type="Proteomes" id="UP001153076"/>
    </source>
</evidence>
<comment type="caution">
    <text evidence="6">The sequence shown here is derived from an EMBL/GenBank/DDBJ whole genome shotgun (WGS) entry which is preliminary data.</text>
</comment>
<dbReference type="PANTHER" id="PTHR10903:SF184">
    <property type="entry name" value="GTP-BINDING PROTEIN A"/>
    <property type="match status" value="1"/>
</dbReference>
<dbReference type="OrthoDB" id="8954335at2759"/>
<dbReference type="CDD" id="cd01852">
    <property type="entry name" value="AIG1"/>
    <property type="match status" value="1"/>
</dbReference>
<feature type="coiled-coil region" evidence="4">
    <location>
        <begin position="233"/>
        <end position="290"/>
    </location>
</feature>
<gene>
    <name evidence="6" type="ORF">Cgig2_013468</name>
</gene>
<dbReference type="Proteomes" id="UP001153076">
    <property type="component" value="Unassembled WGS sequence"/>
</dbReference>
<keyword evidence="3" id="KW-0342">GTP-binding</keyword>